<gene>
    <name evidence="2" type="ORF">SLEP1_g41000</name>
</gene>
<dbReference type="AlphaFoldDB" id="A0AAV5L594"/>
<feature type="compositionally biased region" description="Polar residues" evidence="1">
    <location>
        <begin position="142"/>
        <end position="155"/>
    </location>
</feature>
<feature type="compositionally biased region" description="Low complexity" evidence="1">
    <location>
        <begin position="111"/>
        <end position="122"/>
    </location>
</feature>
<keyword evidence="3" id="KW-1185">Reference proteome</keyword>
<evidence type="ECO:0000313" key="2">
    <source>
        <dbReference type="EMBL" id="GKV32389.1"/>
    </source>
</evidence>
<evidence type="ECO:0000313" key="3">
    <source>
        <dbReference type="Proteomes" id="UP001054252"/>
    </source>
</evidence>
<feature type="region of interest" description="Disordered" evidence="1">
    <location>
        <begin position="289"/>
        <end position="317"/>
    </location>
</feature>
<protein>
    <submittedName>
        <fullName evidence="2">Uncharacterized protein</fullName>
    </submittedName>
</protein>
<name>A0AAV5L594_9ROSI</name>
<feature type="region of interest" description="Disordered" evidence="1">
    <location>
        <begin position="1"/>
        <end position="34"/>
    </location>
</feature>
<feature type="region of interest" description="Disordered" evidence="1">
    <location>
        <begin position="111"/>
        <end position="177"/>
    </location>
</feature>
<accession>A0AAV5L594</accession>
<dbReference type="EMBL" id="BPVZ01000095">
    <property type="protein sequence ID" value="GKV32389.1"/>
    <property type="molecule type" value="Genomic_DNA"/>
</dbReference>
<sequence>MASKGMEASDILKVPEEEQGRQETRGDVRRKRRLRAVSPASKDVMIAFEGRLAKMELAMGDVHEQLNTLDFEEEEWCDDVERLRGKLQGAFNSFIANMSRAVKELQGSLASSGGASVESSPAMEVSHTAKSKPGGAKDMAQISHNLQRRQGSNASKLKESSHTIEPKPEEARDVAQDMGDSWRQQGLWWGKVSRYVSLRAEVKGIMAWSSNHGHTGGVCNVQGACHAAPQSAQGGTLKRQRALPVEASMPRPLHEAVGRTRGSVPEQSGATCVCTRECPSLRHGCTHGQPRSRCSHGGVQSSSRHWRTLERPRASTKRAMPAVEEVSTRKKYTGIWCRHVCGRLERSRTL</sequence>
<reference evidence="2 3" key="1">
    <citation type="journal article" date="2021" name="Commun. Biol.">
        <title>The genome of Shorea leprosula (Dipterocarpaceae) highlights the ecological relevance of drought in aseasonal tropical rainforests.</title>
        <authorList>
            <person name="Ng K.K.S."/>
            <person name="Kobayashi M.J."/>
            <person name="Fawcett J.A."/>
            <person name="Hatakeyama M."/>
            <person name="Paape T."/>
            <person name="Ng C.H."/>
            <person name="Ang C.C."/>
            <person name="Tnah L.H."/>
            <person name="Lee C.T."/>
            <person name="Nishiyama T."/>
            <person name="Sese J."/>
            <person name="O'Brien M.J."/>
            <person name="Copetti D."/>
            <person name="Mohd Noor M.I."/>
            <person name="Ong R.C."/>
            <person name="Putra M."/>
            <person name="Sireger I.Z."/>
            <person name="Indrioko S."/>
            <person name="Kosugi Y."/>
            <person name="Izuno A."/>
            <person name="Isagi Y."/>
            <person name="Lee S.L."/>
            <person name="Shimizu K.K."/>
        </authorList>
    </citation>
    <scope>NUCLEOTIDE SEQUENCE [LARGE SCALE GENOMIC DNA]</scope>
    <source>
        <strain evidence="2">214</strain>
    </source>
</reference>
<proteinExistence type="predicted"/>
<feature type="compositionally biased region" description="Basic and acidic residues" evidence="1">
    <location>
        <begin position="156"/>
        <end position="175"/>
    </location>
</feature>
<feature type="compositionally biased region" description="Basic and acidic residues" evidence="1">
    <location>
        <begin position="13"/>
        <end position="27"/>
    </location>
</feature>
<comment type="caution">
    <text evidence="2">The sequence shown here is derived from an EMBL/GenBank/DDBJ whole genome shotgun (WGS) entry which is preliminary data.</text>
</comment>
<evidence type="ECO:0000256" key="1">
    <source>
        <dbReference type="SAM" id="MobiDB-lite"/>
    </source>
</evidence>
<organism evidence="2 3">
    <name type="scientific">Rubroshorea leprosula</name>
    <dbReference type="NCBI Taxonomy" id="152421"/>
    <lineage>
        <taxon>Eukaryota</taxon>
        <taxon>Viridiplantae</taxon>
        <taxon>Streptophyta</taxon>
        <taxon>Embryophyta</taxon>
        <taxon>Tracheophyta</taxon>
        <taxon>Spermatophyta</taxon>
        <taxon>Magnoliopsida</taxon>
        <taxon>eudicotyledons</taxon>
        <taxon>Gunneridae</taxon>
        <taxon>Pentapetalae</taxon>
        <taxon>rosids</taxon>
        <taxon>malvids</taxon>
        <taxon>Malvales</taxon>
        <taxon>Dipterocarpaceae</taxon>
        <taxon>Rubroshorea</taxon>
    </lineage>
</organism>
<dbReference type="Proteomes" id="UP001054252">
    <property type="component" value="Unassembled WGS sequence"/>
</dbReference>